<dbReference type="Pfam" id="PF14529">
    <property type="entry name" value="Exo_endo_phos_2"/>
    <property type="match status" value="1"/>
</dbReference>
<dbReference type="AlphaFoldDB" id="A0AAV2SRA9"/>
<dbReference type="InterPro" id="IPR005135">
    <property type="entry name" value="Endo/exonuclease/phosphatase"/>
</dbReference>
<dbReference type="Proteomes" id="UP001497623">
    <property type="component" value="Unassembled WGS sequence"/>
</dbReference>
<feature type="domain" description="Endonuclease/exonuclease/phosphatase" evidence="1">
    <location>
        <begin position="40"/>
        <end position="167"/>
    </location>
</feature>
<keyword evidence="3" id="KW-1185">Reference proteome</keyword>
<dbReference type="InterPro" id="IPR036691">
    <property type="entry name" value="Endo/exonu/phosph_ase_sf"/>
</dbReference>
<sequence length="210" mass="24685">GGGLMILHKENNSIKFEKVPNVEKEILEIEGKCMDLKIRTILVYFDARTTPEGKRRNLEIKKEIERILKSVEEEALVVLGDFNAHIGLLGAQTIDRNGRMILKWLNEYNLTMLNLDDRCEGTTTWEARDQKSTVDFVLVNQKMYSRFIEMEIDEKREKIDISDHNLITVTFKMKKQIEKIDKGKVIEKEYYTKDKLALKIYRKKARRFLG</sequence>
<dbReference type="GO" id="GO:0003824">
    <property type="term" value="F:catalytic activity"/>
    <property type="evidence" value="ECO:0007669"/>
    <property type="project" value="InterPro"/>
</dbReference>
<reference evidence="2 3" key="1">
    <citation type="submission" date="2024-05" db="EMBL/GenBank/DDBJ databases">
        <authorList>
            <person name="Wallberg A."/>
        </authorList>
    </citation>
    <scope>NUCLEOTIDE SEQUENCE [LARGE SCALE GENOMIC DNA]</scope>
</reference>
<dbReference type="EMBL" id="CAXKWB010108494">
    <property type="protein sequence ID" value="CAL4230621.1"/>
    <property type="molecule type" value="Genomic_DNA"/>
</dbReference>
<dbReference type="Gene3D" id="3.60.10.10">
    <property type="entry name" value="Endonuclease/exonuclease/phosphatase"/>
    <property type="match status" value="1"/>
</dbReference>
<comment type="caution">
    <text evidence="2">The sequence shown here is derived from an EMBL/GenBank/DDBJ whole genome shotgun (WGS) entry which is preliminary data.</text>
</comment>
<evidence type="ECO:0000313" key="3">
    <source>
        <dbReference type="Proteomes" id="UP001497623"/>
    </source>
</evidence>
<organism evidence="2 3">
    <name type="scientific">Meganyctiphanes norvegica</name>
    <name type="common">Northern krill</name>
    <name type="synonym">Thysanopoda norvegica</name>
    <dbReference type="NCBI Taxonomy" id="48144"/>
    <lineage>
        <taxon>Eukaryota</taxon>
        <taxon>Metazoa</taxon>
        <taxon>Ecdysozoa</taxon>
        <taxon>Arthropoda</taxon>
        <taxon>Crustacea</taxon>
        <taxon>Multicrustacea</taxon>
        <taxon>Malacostraca</taxon>
        <taxon>Eumalacostraca</taxon>
        <taxon>Eucarida</taxon>
        <taxon>Euphausiacea</taxon>
        <taxon>Euphausiidae</taxon>
        <taxon>Meganyctiphanes</taxon>
    </lineage>
</organism>
<evidence type="ECO:0000313" key="2">
    <source>
        <dbReference type="EMBL" id="CAL4230621.1"/>
    </source>
</evidence>
<proteinExistence type="predicted"/>
<name>A0AAV2SRA9_MEGNR</name>
<gene>
    <name evidence="2" type="ORF">MNOR_LOCUS39762</name>
</gene>
<evidence type="ECO:0000259" key="1">
    <source>
        <dbReference type="Pfam" id="PF14529"/>
    </source>
</evidence>
<feature type="non-terminal residue" evidence="2">
    <location>
        <position position="1"/>
    </location>
</feature>
<protein>
    <recommendedName>
        <fullName evidence="1">Endonuclease/exonuclease/phosphatase domain-containing protein</fullName>
    </recommendedName>
</protein>
<accession>A0AAV2SRA9</accession>
<dbReference type="SUPFAM" id="SSF56219">
    <property type="entry name" value="DNase I-like"/>
    <property type="match status" value="1"/>
</dbReference>